<dbReference type="AlphaFoldDB" id="A0A0A2F485"/>
<dbReference type="eggNOG" id="COG4372">
    <property type="taxonomic scope" value="Bacteria"/>
</dbReference>
<dbReference type="OrthoDB" id="1115172at2"/>
<keyword evidence="4" id="KW-1185">Reference proteome</keyword>
<reference evidence="3 4" key="1">
    <citation type="submission" date="2014-08" db="EMBL/GenBank/DDBJ databases">
        <title>Porphyromonas cangingivalis strain:COT-109_OH1386 Genome sequencing.</title>
        <authorList>
            <person name="Wallis C."/>
            <person name="Deusch O."/>
            <person name="O'Flynn C."/>
            <person name="Davis I."/>
            <person name="Jospin G."/>
            <person name="Darling A.E."/>
            <person name="Coil D.A."/>
            <person name="Alexiev A."/>
            <person name="Horsfall A."/>
            <person name="Kirkwood N."/>
            <person name="Harris S."/>
            <person name="Eisen J.A."/>
        </authorList>
    </citation>
    <scope>NUCLEOTIDE SEQUENCE [LARGE SCALE GENOMIC DNA]</scope>
    <source>
        <strain evidence="4">COT-109 OH1386</strain>
    </source>
</reference>
<feature type="transmembrane region" description="Helical" evidence="2">
    <location>
        <begin position="14"/>
        <end position="35"/>
    </location>
</feature>
<keyword evidence="2" id="KW-0472">Membrane</keyword>
<keyword evidence="1" id="KW-0175">Coiled coil</keyword>
<name>A0A0A2F485_PORCN</name>
<evidence type="ECO:0000313" key="3">
    <source>
        <dbReference type="EMBL" id="KGN83279.1"/>
    </source>
</evidence>
<evidence type="ECO:0008006" key="5">
    <source>
        <dbReference type="Google" id="ProtNLM"/>
    </source>
</evidence>
<feature type="coiled-coil region" evidence="1">
    <location>
        <begin position="45"/>
        <end position="176"/>
    </location>
</feature>
<dbReference type="EMBL" id="JQJD01000001">
    <property type="protein sequence ID" value="KGN83279.1"/>
    <property type="molecule type" value="Genomic_DNA"/>
</dbReference>
<keyword evidence="2" id="KW-1133">Transmembrane helix</keyword>
<protein>
    <recommendedName>
        <fullName evidence="5">Cell division protein ZapB</fullName>
    </recommendedName>
</protein>
<dbReference type="STRING" id="36874.HQ34_08490"/>
<evidence type="ECO:0000256" key="1">
    <source>
        <dbReference type="SAM" id="Coils"/>
    </source>
</evidence>
<evidence type="ECO:0000256" key="2">
    <source>
        <dbReference type="SAM" id="Phobius"/>
    </source>
</evidence>
<gene>
    <name evidence="3" type="ORF">HQ35_00480</name>
</gene>
<comment type="caution">
    <text evidence="3">The sequence shown here is derived from an EMBL/GenBank/DDBJ whole genome shotgun (WGS) entry which is preliminary data.</text>
</comment>
<proteinExistence type="predicted"/>
<sequence length="299" mass="34569">MNEQSENKQRQRQAGLIVGIALLILIIIGGGYKLWQQGKTIDNITAQSELDRQFLEEEYNELSLQYEGYKFSINNDSLVAQLSNEQAKVQRLMEELKTVKSTNAQRINELKRELQTLRKIMRNYVAQIDSLNAANQALRTENKEVKAQIHQVSTQRNQLQEEKQRLTKQVELASKLVVSNIRVDYLTDKGKTTKRIKKMKQFKISFAIDQNITTEPGMKNVYVRLYKPDDTLLLKSTYGTFSFEGGEIPYSISRQIEYTGEATSLDMYWDIDEYLSEGTYRLEIFADGYLVGRSSFTLQ</sequence>
<accession>A0A0A2F485</accession>
<dbReference type="Proteomes" id="UP000030125">
    <property type="component" value="Unassembled WGS sequence"/>
</dbReference>
<keyword evidence="2" id="KW-0812">Transmembrane</keyword>
<organism evidence="3 4">
    <name type="scientific">Porphyromonas cangingivalis</name>
    <dbReference type="NCBI Taxonomy" id="36874"/>
    <lineage>
        <taxon>Bacteria</taxon>
        <taxon>Pseudomonadati</taxon>
        <taxon>Bacteroidota</taxon>
        <taxon>Bacteroidia</taxon>
        <taxon>Bacteroidales</taxon>
        <taxon>Porphyromonadaceae</taxon>
        <taxon>Porphyromonas</taxon>
    </lineage>
</organism>
<dbReference type="Gene3D" id="1.20.5.1700">
    <property type="match status" value="1"/>
</dbReference>
<dbReference type="RefSeq" id="WP_036849869.1">
    <property type="nucleotide sequence ID" value="NZ_JQJD01000001.1"/>
</dbReference>
<evidence type="ECO:0000313" key="4">
    <source>
        <dbReference type="Proteomes" id="UP000030125"/>
    </source>
</evidence>